<dbReference type="AlphaFoldDB" id="A0A1W2H031"/>
<dbReference type="EMBL" id="LT838813">
    <property type="protein sequence ID" value="SMD42134.1"/>
    <property type="molecule type" value="Genomic_DNA"/>
</dbReference>
<organism evidence="1 2">
    <name type="scientific">Aquiflexum balticum DSM 16537</name>
    <dbReference type="NCBI Taxonomy" id="758820"/>
    <lineage>
        <taxon>Bacteria</taxon>
        <taxon>Pseudomonadati</taxon>
        <taxon>Bacteroidota</taxon>
        <taxon>Cytophagia</taxon>
        <taxon>Cytophagales</taxon>
        <taxon>Cyclobacteriaceae</taxon>
        <taxon>Aquiflexum</taxon>
    </lineage>
</organism>
<proteinExistence type="predicted"/>
<keyword evidence="2" id="KW-1185">Reference proteome</keyword>
<dbReference type="STRING" id="758820.SAMN00777080_0671"/>
<dbReference type="Proteomes" id="UP000192333">
    <property type="component" value="Chromosome I"/>
</dbReference>
<evidence type="ECO:0000313" key="1">
    <source>
        <dbReference type="EMBL" id="SMD42134.1"/>
    </source>
</evidence>
<protein>
    <submittedName>
        <fullName evidence="1">Uncharacterized protein</fullName>
    </submittedName>
</protein>
<name>A0A1W2H031_9BACT</name>
<evidence type="ECO:0000313" key="2">
    <source>
        <dbReference type="Proteomes" id="UP000192333"/>
    </source>
</evidence>
<accession>A0A1W2H031</accession>
<gene>
    <name evidence="1" type="ORF">SAMN00777080_0671</name>
</gene>
<reference evidence="2" key="1">
    <citation type="submission" date="2017-04" db="EMBL/GenBank/DDBJ databases">
        <authorList>
            <person name="Varghese N."/>
            <person name="Submissions S."/>
        </authorList>
    </citation>
    <scope>NUCLEOTIDE SEQUENCE [LARGE SCALE GENOMIC DNA]</scope>
    <source>
        <strain evidence="2">DSM 16537</strain>
    </source>
</reference>
<sequence length="39" mass="4444">MVKFQFLPTSVIGHPTSVPFELRLNLTENKAGNHTYNNK</sequence>